<dbReference type="Proteomes" id="UP000077002">
    <property type="component" value="Unassembled WGS sequence"/>
</dbReference>
<keyword evidence="3" id="KW-1185">Reference proteome</keyword>
<reference evidence="2 3" key="1">
    <citation type="submission" date="2016-03" db="EMBL/GenBank/DDBJ databases">
        <title>Draft genome sequence of the Fonsecaea monophora CBS 269.37.</title>
        <authorList>
            <person name="Bombassaro A."/>
            <person name="Vinicius W.A."/>
            <person name="De Hoog S."/>
            <person name="Sun J."/>
            <person name="Souza E.M."/>
            <person name="Raittz R.T."/>
            <person name="Costa F."/>
            <person name="Leao A.C."/>
            <person name="Tadra-Sfeir M.Z."/>
            <person name="Baura V."/>
            <person name="Balsanelli E."/>
            <person name="Pedrosa F.O."/>
            <person name="Moreno L.F."/>
            <person name="Steffens M.B."/>
            <person name="Xi L."/>
            <person name="Bocca A.L."/>
            <person name="Felipe M.S."/>
            <person name="Teixeira M."/>
            <person name="Telles Filho F.Q."/>
            <person name="Azevedo C.M."/>
            <person name="Gomes R."/>
            <person name="Vicente V.A."/>
        </authorList>
    </citation>
    <scope>NUCLEOTIDE SEQUENCE [LARGE SCALE GENOMIC DNA]</scope>
    <source>
        <strain evidence="2 3">CBS 269.37</strain>
    </source>
</reference>
<dbReference type="Gene3D" id="1.25.40.10">
    <property type="entry name" value="Tetratricopeptide repeat domain"/>
    <property type="match status" value="1"/>
</dbReference>
<gene>
    <name evidence="2" type="ORF">AYO21_07206</name>
</gene>
<dbReference type="EMBL" id="LVKK01000054">
    <property type="protein sequence ID" value="OAG38546.1"/>
    <property type="molecule type" value="Genomic_DNA"/>
</dbReference>
<accession>A0A177F401</accession>
<evidence type="ECO:0000259" key="1">
    <source>
        <dbReference type="Pfam" id="PF14420"/>
    </source>
</evidence>
<dbReference type="InterPro" id="IPR025676">
    <property type="entry name" value="Clr5_dom"/>
</dbReference>
<dbReference type="PANTHER" id="PTHR38788">
    <property type="entry name" value="CLR5 DOMAIN-CONTAINING PROTEIN"/>
    <property type="match status" value="1"/>
</dbReference>
<feature type="domain" description="Clr5" evidence="1">
    <location>
        <begin position="16"/>
        <end position="63"/>
    </location>
</feature>
<dbReference type="PANTHER" id="PTHR38788:SF3">
    <property type="entry name" value="CLR5 DOMAIN-CONTAINING PROTEIN"/>
    <property type="match status" value="1"/>
</dbReference>
<dbReference type="OrthoDB" id="194358at2759"/>
<dbReference type="RefSeq" id="XP_022510498.1">
    <property type="nucleotide sequence ID" value="XM_022657163.1"/>
</dbReference>
<dbReference type="Pfam" id="PF14420">
    <property type="entry name" value="Clr5"/>
    <property type="match status" value="1"/>
</dbReference>
<dbReference type="InterPro" id="IPR011990">
    <property type="entry name" value="TPR-like_helical_dom_sf"/>
</dbReference>
<name>A0A177F401_9EURO</name>
<protein>
    <recommendedName>
        <fullName evidence="1">Clr5 domain-containing protein</fullName>
    </recommendedName>
</protein>
<dbReference type="AlphaFoldDB" id="A0A177F401"/>
<organism evidence="2 3">
    <name type="scientific">Fonsecaea monophora</name>
    <dbReference type="NCBI Taxonomy" id="254056"/>
    <lineage>
        <taxon>Eukaryota</taxon>
        <taxon>Fungi</taxon>
        <taxon>Dikarya</taxon>
        <taxon>Ascomycota</taxon>
        <taxon>Pezizomycotina</taxon>
        <taxon>Eurotiomycetes</taxon>
        <taxon>Chaetothyriomycetidae</taxon>
        <taxon>Chaetothyriales</taxon>
        <taxon>Herpotrichiellaceae</taxon>
        <taxon>Fonsecaea</taxon>
    </lineage>
</organism>
<evidence type="ECO:0000313" key="3">
    <source>
        <dbReference type="Proteomes" id="UP000077002"/>
    </source>
</evidence>
<dbReference type="GeneID" id="34602362"/>
<proteinExistence type="predicted"/>
<evidence type="ECO:0000313" key="2">
    <source>
        <dbReference type="EMBL" id="OAG38546.1"/>
    </source>
</evidence>
<comment type="caution">
    <text evidence="2">The sequence shown here is derived from an EMBL/GenBank/DDBJ whole genome shotgun (WGS) entry which is preliminary data.</text>
</comment>
<sequence length="749" mass="84862">MALPKPRRSRNRAPSKAEWDRIKKQWHQLYIREKLPLSEVSERLAREHNFEAGRLSMFKTRMKNLGTRKNFKKEELGAVANVLGIFVQAGLRTPTAIIDGQPVPIQRVKRHFSHLFPRDTLLNSRTAGSFPQAAYLHSLTGPLDQNHGTEAERSRRVLTMPTILLKQSEGMHDLELTLIQLNNYYAWRLQQSDDYFRQPMSNAGHYVEPDRPYIDQLFDSIDCIKLALLRGAFHAGQAAMRVLCTRAVASLREQHPMLPALLMHVYFNRAGGIISQGICEIYSFLLILAKSLLQPNHPISMLLKLIQNSEAQGMSSRLLLNVCYDVARRQVQYDSWLVLQCDYDMTKTTASRADFETASQCWLSLLQRTGDKVGQKHVYYRKVLYEIGQLNYLHGLDESASKILLQSLELDDKSTQGDSASLWVTASSMLLLADICETAEDFSGTEEWCLKAYNIACQIYRPEHNIPLDIVHRLNQTRAKSKGEGATVSEVGDAGDEDVLDQLQMELRRVQLEEVEEFEESERPKLHAEPWNEWDNDVSGVESNASLPAREDIEEGVTAIDKTLSQDTHQNSHPVEAPDLLDTIPIMQSSWNIENGLGSRAEHESSEHAGGLEVTLQDGGYEAFDQDELGSMSNWLTDAHRPSDETLLTFVPEYLALPQSLPASGQDFTTTIPDTKTLLPTLNNDAEFQEFDNFGSTNYDFDVDSMVLDTEGDLSTFDLGFFDNIDLQAWDAPQDQDQDLHNEQDFFAF</sequence>